<dbReference type="Proteomes" id="UP000190961">
    <property type="component" value="Unassembled WGS sequence"/>
</dbReference>
<comment type="similarity">
    <text evidence="1">Belongs to the bacterial phospholipase C family.</text>
</comment>
<dbReference type="GO" id="GO:0016042">
    <property type="term" value="P:lipid catabolic process"/>
    <property type="evidence" value="ECO:0007669"/>
    <property type="project" value="InterPro"/>
</dbReference>
<dbReference type="InterPro" id="IPR006311">
    <property type="entry name" value="TAT_signal"/>
</dbReference>
<dbReference type="STRING" id="688867.SAMN05660236_2543"/>
<accession>A0A1T5KRS5</accession>
<evidence type="ECO:0000259" key="4">
    <source>
        <dbReference type="Pfam" id="PF05506"/>
    </source>
</evidence>
<evidence type="ECO:0000313" key="5">
    <source>
        <dbReference type="EMBL" id="SKC66472.1"/>
    </source>
</evidence>
<dbReference type="NCBIfam" id="TIGR03396">
    <property type="entry name" value="PC_PLC"/>
    <property type="match status" value="1"/>
</dbReference>
<evidence type="ECO:0000256" key="3">
    <source>
        <dbReference type="ARBA" id="ARBA00022801"/>
    </source>
</evidence>
<dbReference type="EC" id="3.1.4.3" evidence="2"/>
<dbReference type="GO" id="GO:0034480">
    <property type="term" value="F:phosphatidylcholine phospholipase C activity"/>
    <property type="evidence" value="ECO:0007669"/>
    <property type="project" value="UniProtKB-EC"/>
</dbReference>
<reference evidence="5 6" key="1">
    <citation type="submission" date="2017-02" db="EMBL/GenBank/DDBJ databases">
        <authorList>
            <person name="Peterson S.W."/>
        </authorList>
    </citation>
    <scope>NUCLEOTIDE SEQUENCE [LARGE SCALE GENOMIC DNA]</scope>
    <source>
        <strain evidence="5 6">DSM 25262</strain>
    </source>
</reference>
<evidence type="ECO:0000256" key="2">
    <source>
        <dbReference type="ARBA" id="ARBA00012018"/>
    </source>
</evidence>
<dbReference type="EMBL" id="FUZU01000001">
    <property type="protein sequence ID" value="SKC66472.1"/>
    <property type="molecule type" value="Genomic_DNA"/>
</dbReference>
<dbReference type="InterPro" id="IPR017767">
    <property type="entry name" value="PC-PLC"/>
</dbReference>
<gene>
    <name evidence="5" type="ORF">SAMN05660236_2543</name>
</gene>
<dbReference type="PANTHER" id="PTHR31956:SF1">
    <property type="entry name" value="NON-SPECIFIC PHOSPHOLIPASE C1"/>
    <property type="match status" value="1"/>
</dbReference>
<dbReference type="Pfam" id="PF05506">
    <property type="entry name" value="PLipase_C_C"/>
    <property type="match status" value="2"/>
</dbReference>
<dbReference type="RefSeq" id="WP_079686985.1">
    <property type="nucleotide sequence ID" value="NZ_FUZU01000001.1"/>
</dbReference>
<dbReference type="NCBIfam" id="TIGR01409">
    <property type="entry name" value="TAT_signal_seq"/>
    <property type="match status" value="1"/>
</dbReference>
<evidence type="ECO:0000256" key="1">
    <source>
        <dbReference type="ARBA" id="ARBA00009717"/>
    </source>
</evidence>
<keyword evidence="3" id="KW-0378">Hydrolase</keyword>
<dbReference type="PANTHER" id="PTHR31956">
    <property type="entry name" value="NON-SPECIFIC PHOSPHOLIPASE C4-RELATED"/>
    <property type="match status" value="1"/>
</dbReference>
<evidence type="ECO:0000313" key="6">
    <source>
        <dbReference type="Proteomes" id="UP000190961"/>
    </source>
</evidence>
<dbReference type="OrthoDB" id="980947at2"/>
<dbReference type="InterPro" id="IPR007312">
    <property type="entry name" value="Phosphoesterase"/>
</dbReference>
<protein>
    <recommendedName>
        <fullName evidence="2">phospholipase C</fullName>
        <ecNumber evidence="2">3.1.4.3</ecNumber>
    </recommendedName>
</protein>
<organism evidence="5 6">
    <name type="scientific">Ohtaekwangia koreensis</name>
    <dbReference type="NCBI Taxonomy" id="688867"/>
    <lineage>
        <taxon>Bacteria</taxon>
        <taxon>Pseudomonadati</taxon>
        <taxon>Bacteroidota</taxon>
        <taxon>Cytophagia</taxon>
        <taxon>Cytophagales</taxon>
        <taxon>Fulvivirgaceae</taxon>
        <taxon>Ohtaekwangia</taxon>
    </lineage>
</organism>
<dbReference type="InterPro" id="IPR008475">
    <property type="entry name" value="PLipase_C_C"/>
</dbReference>
<sequence>MDSRRDFLKKAAMLSGAAGLSGVLPPSIQRALAINPEVGSTFLDAEHVVILMQENRSFDHCYGTLQGVRGFNDPRAIRLPNKNSVWMQTNAANETYVPFRLNIKDTKATWMGSLPHGWTDQVDARNGGKYDQWLEAKKSGHPDYAKMPLTLGYYNREDLPFYYSLADAFTICDQNFCSSLTGTTPNRLYLWTGTIRDQQNSTSQARVRNSELDYDIPAAWTTFPERLEDNAISWKIYQNEISVGVGFEGEEDAWLANFTDNPIEWFSQYHVKFLPAYIRFLPKKITLLTEEINALEKKVHALPSGSPEVEKAKAQLIQRHGWLKTSIEEQRVWTPENYSKLSQREKNLHEKAFTTNMHDPDYHSLATLSYKDGEVEREVKIPKGDILHQFREDVKNNTLPTVSWLVAPENFSDHPGAPWYGAWYVSEAMDILTSKPEVWKKTIFILCYDENDGYFDHVPPFVPPVPNKPESGLTSKGIDTGVEYVTLEQDRKRNAADEARESSIGLGYRVPLVIASPWSRGGVVNSQVFDHTSILQFLEKFLSHKTGKKIEETNISNWRRTVCGDLTSVFQPYQGETIKLPSFLAKDDVIESIHKAKFKKDPFGYKALSKEEISLINKNIFASPLMPKQEKGIRASNALPYQLYADGKISADKQSFQIQIAARNEIFGSKSAGAPFTIYANNQGIPRQYAVASGDQLTDAWPLEEFEGQQYQLAVYGPNGFFREFTGNAHDPLGTIALEYEQNKKVLTGNIVLKILNAGSKAISIDIHDNAYHGKNLNQSIAANGNGAITIHLANSFGWYDFSVTVKGYELFKRRYAGRVETGKHSFTDPAMGRTMV</sequence>
<feature type="domain" description="Bacterial phospholipase C C-terminal" evidence="4">
    <location>
        <begin position="736"/>
        <end position="819"/>
    </location>
</feature>
<dbReference type="InterPro" id="IPR017850">
    <property type="entry name" value="Alkaline_phosphatase_core_sf"/>
</dbReference>
<name>A0A1T5KRS5_9BACT</name>
<dbReference type="InterPro" id="IPR019546">
    <property type="entry name" value="TAT_signal_bac_arc"/>
</dbReference>
<dbReference type="Gene3D" id="3.40.720.10">
    <property type="entry name" value="Alkaline Phosphatase, subunit A"/>
    <property type="match status" value="2"/>
</dbReference>
<dbReference type="Pfam" id="PF04185">
    <property type="entry name" value="Phosphoesterase"/>
    <property type="match status" value="2"/>
</dbReference>
<proteinExistence type="inferred from homology"/>
<dbReference type="PROSITE" id="PS51318">
    <property type="entry name" value="TAT"/>
    <property type="match status" value="1"/>
</dbReference>
<keyword evidence="6" id="KW-1185">Reference proteome</keyword>
<feature type="domain" description="Bacterial phospholipase C C-terminal" evidence="4">
    <location>
        <begin position="636"/>
        <end position="728"/>
    </location>
</feature>
<dbReference type="AlphaFoldDB" id="A0A1T5KRS5"/>